<dbReference type="InterPro" id="IPR008844">
    <property type="entry name" value="Spore_GerAC-like"/>
</dbReference>
<dbReference type="Gene3D" id="3.30.300.210">
    <property type="entry name" value="Nutrient germinant receptor protein C, domain 3"/>
    <property type="match status" value="1"/>
</dbReference>
<dbReference type="PANTHER" id="PTHR35789:SF1">
    <property type="entry name" value="SPORE GERMINATION PROTEIN B3"/>
    <property type="match status" value="1"/>
</dbReference>
<dbReference type="AlphaFoldDB" id="A0A2W1L955"/>
<comment type="subcellular location">
    <subcellularLocation>
        <location evidence="1">Membrane</location>
        <topology evidence="1">Lipid-anchor</topology>
    </subcellularLocation>
</comment>
<sequence length="398" mass="43802">MRNNFIGAVMISLVVILTTGCWDRREVNDVAFVMGTALDKEGDKYRASIQVALPSQLGGSSSGGSGGGGGGSGKAWALFSKSGETIRIANNMEQAGIPRQLYFAHRRTFLVGEDMAKEGIAPLMDILGRLPQNRLSVFMVITEGPALPYMKVTSEIERFPSEIVRELAAAYMKSPAMAKTVIHRLLSEGMDLAIPAVRIVSQETGPGASDKTTIKMDGMAVFKDDKLVKQIFGQEAEALLLAMGEAQMVEVPIKPPRGKGTIVLRVQRPNVKLNPKVKSPDDIKFTLTLEGNVSVVENASAFDTASDSHLNELEEVLNTELEGRLKDLIKQLQTEYRSDPIGFAQTLYFHKPQLWRHIKNKWEMIYPTIKVEVISAMHMENTGTVLKPLGIQEEEMVE</sequence>
<name>A0A2W1L955_9BACL</name>
<evidence type="ECO:0000256" key="1">
    <source>
        <dbReference type="ARBA" id="ARBA00004635"/>
    </source>
</evidence>
<evidence type="ECO:0000256" key="4">
    <source>
        <dbReference type="ARBA" id="ARBA00022729"/>
    </source>
</evidence>
<evidence type="ECO:0000259" key="9">
    <source>
        <dbReference type="Pfam" id="PF25198"/>
    </source>
</evidence>
<comment type="similarity">
    <text evidence="2">Belongs to the GerABKC lipoprotein family.</text>
</comment>
<feature type="domain" description="Spore germination protein N-terminal" evidence="9">
    <location>
        <begin position="23"/>
        <end position="197"/>
    </location>
</feature>
<evidence type="ECO:0000256" key="6">
    <source>
        <dbReference type="ARBA" id="ARBA00023139"/>
    </source>
</evidence>
<keyword evidence="7" id="KW-0449">Lipoprotein</keyword>
<dbReference type="GO" id="GO:0009847">
    <property type="term" value="P:spore germination"/>
    <property type="evidence" value="ECO:0007669"/>
    <property type="project" value="InterPro"/>
</dbReference>
<accession>A0A2W1L955</accession>
<keyword evidence="11" id="KW-1185">Reference proteome</keyword>
<comment type="caution">
    <text evidence="10">The sequence shown here is derived from an EMBL/GenBank/DDBJ whole genome shotgun (WGS) entry which is preliminary data.</text>
</comment>
<dbReference type="GO" id="GO:0016020">
    <property type="term" value="C:membrane"/>
    <property type="evidence" value="ECO:0007669"/>
    <property type="project" value="UniProtKB-SubCell"/>
</dbReference>
<dbReference type="PANTHER" id="PTHR35789">
    <property type="entry name" value="SPORE GERMINATION PROTEIN B3"/>
    <property type="match status" value="1"/>
</dbReference>
<dbReference type="NCBIfam" id="TIGR02887">
    <property type="entry name" value="spore_ger_x_C"/>
    <property type="match status" value="1"/>
</dbReference>
<keyword evidence="5" id="KW-0472">Membrane</keyword>
<dbReference type="OrthoDB" id="9816067at2"/>
<protein>
    <submittedName>
        <fullName evidence="10">Ger(X)C family spore germination protein</fullName>
    </submittedName>
</protein>
<evidence type="ECO:0000256" key="7">
    <source>
        <dbReference type="ARBA" id="ARBA00023288"/>
    </source>
</evidence>
<evidence type="ECO:0000259" key="8">
    <source>
        <dbReference type="Pfam" id="PF05504"/>
    </source>
</evidence>
<dbReference type="InterPro" id="IPR057336">
    <property type="entry name" value="GerAC_N"/>
</dbReference>
<evidence type="ECO:0000256" key="5">
    <source>
        <dbReference type="ARBA" id="ARBA00023136"/>
    </source>
</evidence>
<evidence type="ECO:0000256" key="2">
    <source>
        <dbReference type="ARBA" id="ARBA00007886"/>
    </source>
</evidence>
<evidence type="ECO:0000256" key="3">
    <source>
        <dbReference type="ARBA" id="ARBA00022544"/>
    </source>
</evidence>
<dbReference type="Pfam" id="PF05504">
    <property type="entry name" value="Spore_GerAC"/>
    <property type="match status" value="1"/>
</dbReference>
<keyword evidence="6" id="KW-0564">Palmitate</keyword>
<evidence type="ECO:0000313" key="10">
    <source>
        <dbReference type="EMBL" id="PZD95766.1"/>
    </source>
</evidence>
<organism evidence="10 11">
    <name type="scientific">Paenibacillus sambharensis</name>
    <dbReference type="NCBI Taxonomy" id="1803190"/>
    <lineage>
        <taxon>Bacteria</taxon>
        <taxon>Bacillati</taxon>
        <taxon>Bacillota</taxon>
        <taxon>Bacilli</taxon>
        <taxon>Bacillales</taxon>
        <taxon>Paenibacillaceae</taxon>
        <taxon>Paenibacillus</taxon>
    </lineage>
</organism>
<dbReference type="InterPro" id="IPR038501">
    <property type="entry name" value="Spore_GerAC_C_sf"/>
</dbReference>
<gene>
    <name evidence="10" type="ORF">DNH61_09925</name>
</gene>
<feature type="domain" description="Spore germination GerAC-like C-terminal" evidence="8">
    <location>
        <begin position="217"/>
        <end position="383"/>
    </location>
</feature>
<dbReference type="EMBL" id="QKRB01000043">
    <property type="protein sequence ID" value="PZD95766.1"/>
    <property type="molecule type" value="Genomic_DNA"/>
</dbReference>
<dbReference type="RefSeq" id="WP_111146512.1">
    <property type="nucleotide sequence ID" value="NZ_QKRB01000043.1"/>
</dbReference>
<dbReference type="PROSITE" id="PS51257">
    <property type="entry name" value="PROKAR_LIPOPROTEIN"/>
    <property type="match status" value="1"/>
</dbReference>
<reference evidence="10 11" key="1">
    <citation type="submission" date="2018-06" db="EMBL/GenBank/DDBJ databases">
        <title>Paenibacillus imtechensis sp. nov.</title>
        <authorList>
            <person name="Pinnaka A.K."/>
            <person name="Singh H."/>
            <person name="Kaur M."/>
        </authorList>
    </citation>
    <scope>NUCLEOTIDE SEQUENCE [LARGE SCALE GENOMIC DNA]</scope>
    <source>
        <strain evidence="10 11">SMB1</strain>
    </source>
</reference>
<dbReference type="Pfam" id="PF25198">
    <property type="entry name" value="Spore_GerAC_N"/>
    <property type="match status" value="1"/>
</dbReference>
<proteinExistence type="inferred from homology"/>
<evidence type="ECO:0000313" key="11">
    <source>
        <dbReference type="Proteomes" id="UP000249522"/>
    </source>
</evidence>
<keyword evidence="3" id="KW-0309">Germination</keyword>
<keyword evidence="4" id="KW-0732">Signal</keyword>
<dbReference type="Proteomes" id="UP000249522">
    <property type="component" value="Unassembled WGS sequence"/>
</dbReference>
<dbReference type="InterPro" id="IPR046953">
    <property type="entry name" value="Spore_GerAC-like_C"/>
</dbReference>